<organism evidence="3 4">
    <name type="scientific">Legionella massiliensis</name>
    <dbReference type="NCBI Taxonomy" id="1034943"/>
    <lineage>
        <taxon>Bacteria</taxon>
        <taxon>Pseudomonadati</taxon>
        <taxon>Pseudomonadota</taxon>
        <taxon>Gammaproteobacteria</taxon>
        <taxon>Legionellales</taxon>
        <taxon>Legionellaceae</taxon>
        <taxon>Legionella</taxon>
    </lineage>
</organism>
<feature type="compositionally biased region" description="Basic and acidic residues" evidence="1">
    <location>
        <begin position="592"/>
        <end position="610"/>
    </location>
</feature>
<proteinExistence type="predicted"/>
<evidence type="ECO:0000256" key="1">
    <source>
        <dbReference type="SAM" id="MobiDB-lite"/>
    </source>
</evidence>
<name>A0A078KXG8_9GAMM</name>
<dbReference type="STRING" id="1034943.BN59_00667"/>
<dbReference type="OrthoDB" id="5648427at2"/>
<evidence type="ECO:0000313" key="4">
    <source>
        <dbReference type="Proteomes" id="UP000044071"/>
    </source>
</evidence>
<dbReference type="PROSITE" id="PS50011">
    <property type="entry name" value="PROTEIN_KINASE_DOM"/>
    <property type="match status" value="1"/>
</dbReference>
<dbReference type="GO" id="GO:0004672">
    <property type="term" value="F:protein kinase activity"/>
    <property type="evidence" value="ECO:0007669"/>
    <property type="project" value="InterPro"/>
</dbReference>
<dbReference type="eggNOG" id="ENOG5030JST">
    <property type="taxonomic scope" value="Bacteria"/>
</dbReference>
<feature type="domain" description="Protein kinase" evidence="2">
    <location>
        <begin position="264"/>
        <end position="551"/>
    </location>
</feature>
<feature type="region of interest" description="Disordered" evidence="1">
    <location>
        <begin position="564"/>
        <end position="624"/>
    </location>
</feature>
<dbReference type="EMBL" id="CCSB01000001">
    <property type="protein sequence ID" value="CDZ76398.1"/>
    <property type="molecule type" value="Genomic_DNA"/>
</dbReference>
<dbReference type="InterPro" id="IPR011009">
    <property type="entry name" value="Kinase-like_dom_sf"/>
</dbReference>
<gene>
    <name evidence="3" type="ORF">BN59_00667</name>
</gene>
<protein>
    <submittedName>
        <fullName evidence="3">Protein kinase domain protein</fullName>
    </submittedName>
</protein>
<sequence length="624" mass="70482">MLHLVANELNDPRIAKLNDKIKNYNEISEDLPYAELIVQKAMLLEEINFMINALKVTFNMGCQESSSSADTLALDGLVQYSGITDEIAYYSQAFTTDYNSEVQLIQLSKSRENLTEVLQATRTTGGEFREIADALARVCIQKPKADSTAAQQENYYYDLRKFKNFLLQKLAFELTDPDCIRYCKRALRSVNNELNVCMQRIPHLQEEYIEQLIGDENQATWSSAIESLTRDQLKEIYTVMRKKPPSEEDIPKLKQLLFPGLPHLQLSRLGGSNNSNWKILDEHNGREYMLRCAKPMGAPNADILHKLSLGPAQQLFAKTYISTLPENIETMFTLDENISYPVSLGNHSISISEYIPEGDLQAQRNRLGDVPEPNELTIQATDIFSQLTQFGQHLLANNCAHTDIKLTNFLAKEGKIVVSDTKGIVTCNENNELRQIGAATKIYLPPEHIGTQSRSPVSSAEAFMSYQFGLALYDYLVRPQLLFIPPPEDWGEYQWVKAQWSQKNPLDFSHPYFNTPQGEAMKTVISQMTALEPANRMSLLEAQTSLSHINRLAREHHYPATPVAQAPTVPSAVPSAPHPSEPPKVQPGITTDMRRELSDITERAEAASDEKEIDEDQLRSPNFR</sequence>
<evidence type="ECO:0000259" key="2">
    <source>
        <dbReference type="PROSITE" id="PS50011"/>
    </source>
</evidence>
<dbReference type="GO" id="GO:0005524">
    <property type="term" value="F:ATP binding"/>
    <property type="evidence" value="ECO:0007669"/>
    <property type="project" value="InterPro"/>
</dbReference>
<reference evidence="3 4" key="1">
    <citation type="submission" date="2014-06" db="EMBL/GenBank/DDBJ databases">
        <authorList>
            <person name="Urmite Genomes Urmite Genomes"/>
        </authorList>
    </citation>
    <scope>NUCLEOTIDE SEQUENCE [LARGE SCALE GENOMIC DNA]</scope>
</reference>
<dbReference type="Proteomes" id="UP000044071">
    <property type="component" value="Unassembled WGS sequence"/>
</dbReference>
<dbReference type="SUPFAM" id="SSF56112">
    <property type="entry name" value="Protein kinase-like (PK-like)"/>
    <property type="match status" value="1"/>
</dbReference>
<keyword evidence="3" id="KW-0808">Transferase</keyword>
<evidence type="ECO:0000313" key="3">
    <source>
        <dbReference type="EMBL" id="CDZ76398.1"/>
    </source>
</evidence>
<dbReference type="RefSeq" id="WP_043872932.1">
    <property type="nucleotide sequence ID" value="NZ_CCVW01000001.1"/>
</dbReference>
<dbReference type="InterPro" id="IPR000719">
    <property type="entry name" value="Prot_kinase_dom"/>
</dbReference>
<dbReference type="Gene3D" id="1.10.510.10">
    <property type="entry name" value="Transferase(Phosphotransferase) domain 1"/>
    <property type="match status" value="1"/>
</dbReference>
<keyword evidence="4" id="KW-1185">Reference proteome</keyword>
<feature type="compositionally biased region" description="Low complexity" evidence="1">
    <location>
        <begin position="564"/>
        <end position="575"/>
    </location>
</feature>
<feature type="compositionally biased region" description="Pro residues" evidence="1">
    <location>
        <begin position="576"/>
        <end position="585"/>
    </location>
</feature>
<keyword evidence="3" id="KW-0418">Kinase</keyword>
<accession>A0A078KXG8</accession>
<dbReference type="AlphaFoldDB" id="A0A078KXG8"/>